<dbReference type="PRINTS" id="PR00069">
    <property type="entry name" value="ALDKETRDTASE"/>
</dbReference>
<gene>
    <name evidence="7" type="ORF">NLU13_0128</name>
</gene>
<dbReference type="PROSITE" id="PS00798">
    <property type="entry name" value="ALDOKETO_REDUCTASE_1"/>
    <property type="match status" value="1"/>
</dbReference>
<evidence type="ECO:0000256" key="4">
    <source>
        <dbReference type="PIRSR" id="PIRSR000097-2"/>
    </source>
</evidence>
<dbReference type="Proteomes" id="UP001175261">
    <property type="component" value="Unassembled WGS sequence"/>
</dbReference>
<reference evidence="7" key="1">
    <citation type="submission" date="2022-10" db="EMBL/GenBank/DDBJ databases">
        <title>Determination and structural analysis of whole genome sequence of Sarocladium strictum F4-1.</title>
        <authorList>
            <person name="Hu L."/>
            <person name="Jiang Y."/>
        </authorList>
    </citation>
    <scope>NUCLEOTIDE SEQUENCE</scope>
    <source>
        <strain evidence="7">F4-1</strain>
    </source>
</reference>
<dbReference type="AlphaFoldDB" id="A0AA39GQD8"/>
<comment type="caution">
    <text evidence="7">The sequence shown here is derived from an EMBL/GenBank/DDBJ whole genome shotgun (WGS) entry which is preliminary data.</text>
</comment>
<feature type="active site" description="Proton donor" evidence="3">
    <location>
        <position position="57"/>
    </location>
</feature>
<accession>A0AA39GQD8</accession>
<comment type="similarity">
    <text evidence="1">Belongs to the aldo/keto reductase family.</text>
</comment>
<dbReference type="SUPFAM" id="SSF51430">
    <property type="entry name" value="NAD(P)-linked oxidoreductase"/>
    <property type="match status" value="1"/>
</dbReference>
<dbReference type="PANTHER" id="PTHR43827">
    <property type="entry name" value="2,5-DIKETO-D-GLUCONIC ACID REDUCTASE"/>
    <property type="match status" value="1"/>
</dbReference>
<keyword evidence="2" id="KW-0560">Oxidoreductase</keyword>
<proteinExistence type="inferred from homology"/>
<dbReference type="PIRSF" id="PIRSF000097">
    <property type="entry name" value="AKR"/>
    <property type="match status" value="1"/>
</dbReference>
<feature type="domain" description="NADP-dependent oxidoreductase" evidence="6">
    <location>
        <begin position="35"/>
        <end position="271"/>
    </location>
</feature>
<evidence type="ECO:0000259" key="6">
    <source>
        <dbReference type="Pfam" id="PF00248"/>
    </source>
</evidence>
<evidence type="ECO:0000313" key="8">
    <source>
        <dbReference type="Proteomes" id="UP001175261"/>
    </source>
</evidence>
<dbReference type="InterPro" id="IPR020471">
    <property type="entry name" value="AKR"/>
</dbReference>
<feature type="binding site" evidence="4">
    <location>
        <position position="118"/>
    </location>
    <ligand>
        <name>substrate</name>
    </ligand>
</feature>
<feature type="site" description="Lowers pKa of active site Tyr" evidence="5">
    <location>
        <position position="82"/>
    </location>
</feature>
<dbReference type="CDD" id="cd19071">
    <property type="entry name" value="AKR_AKR1-5-like"/>
    <property type="match status" value="1"/>
</dbReference>
<dbReference type="InterPro" id="IPR036812">
    <property type="entry name" value="NAD(P)_OxRdtase_dom_sf"/>
</dbReference>
<dbReference type="InterPro" id="IPR018170">
    <property type="entry name" value="Aldo/ket_reductase_CS"/>
</dbReference>
<dbReference type="FunFam" id="3.20.20.100:FF:000015">
    <property type="entry name" value="Oxidoreductase, aldo/keto reductase family"/>
    <property type="match status" value="1"/>
</dbReference>
<evidence type="ECO:0000256" key="1">
    <source>
        <dbReference type="ARBA" id="ARBA00007905"/>
    </source>
</evidence>
<dbReference type="Gene3D" id="3.20.20.100">
    <property type="entry name" value="NADP-dependent oxidoreductase domain"/>
    <property type="match status" value="1"/>
</dbReference>
<keyword evidence="8" id="KW-1185">Reference proteome</keyword>
<dbReference type="PROSITE" id="PS00062">
    <property type="entry name" value="ALDOKETO_REDUCTASE_2"/>
    <property type="match status" value="1"/>
</dbReference>
<organism evidence="7 8">
    <name type="scientific">Sarocladium strictum</name>
    <name type="common">Black bundle disease fungus</name>
    <name type="synonym">Acremonium strictum</name>
    <dbReference type="NCBI Taxonomy" id="5046"/>
    <lineage>
        <taxon>Eukaryota</taxon>
        <taxon>Fungi</taxon>
        <taxon>Dikarya</taxon>
        <taxon>Ascomycota</taxon>
        <taxon>Pezizomycotina</taxon>
        <taxon>Sordariomycetes</taxon>
        <taxon>Hypocreomycetidae</taxon>
        <taxon>Hypocreales</taxon>
        <taxon>Sarocladiaceae</taxon>
        <taxon>Sarocladium</taxon>
    </lineage>
</organism>
<dbReference type="GO" id="GO:0016491">
    <property type="term" value="F:oxidoreductase activity"/>
    <property type="evidence" value="ECO:0007669"/>
    <property type="project" value="UniProtKB-KW"/>
</dbReference>
<evidence type="ECO:0000256" key="2">
    <source>
        <dbReference type="ARBA" id="ARBA00023002"/>
    </source>
</evidence>
<sequence>MSSSALTPSANASTFAQLPQDARLGFGVYKAIGDKCIEACKVALDCGYRHIDSAQYYENESEVGRAVKESGLPRKDIFLATKILIPEGSVDQSYQKCVESVRKMDPGENGYVDLFMIHSPSRGQEKIKEMWQALERLHNEGKARSIGVSNFGIKHIQGMKSYAKIWPPHVNQIELHPWLQQREIVAYCQENAIIVEAYCPLVRNQKADDATLKCIADKHKATTNQVLVRYCLQKGWAPLPKSETPGRIRENRDVFSLELTDDDMKNLDDLDQGPAGAIVQAVEN</sequence>
<dbReference type="PANTHER" id="PTHR43827:SF13">
    <property type="entry name" value="ALDO_KETO REDUCTASE FAMILY PROTEIN"/>
    <property type="match status" value="1"/>
</dbReference>
<protein>
    <recommendedName>
        <fullName evidence="6">NADP-dependent oxidoreductase domain-containing protein</fullName>
    </recommendedName>
</protein>
<dbReference type="Pfam" id="PF00248">
    <property type="entry name" value="Aldo_ket_red"/>
    <property type="match status" value="1"/>
</dbReference>
<dbReference type="EMBL" id="JAPDFR010000001">
    <property type="protein sequence ID" value="KAK0390624.1"/>
    <property type="molecule type" value="Genomic_DNA"/>
</dbReference>
<dbReference type="InterPro" id="IPR023210">
    <property type="entry name" value="NADP_OxRdtase_dom"/>
</dbReference>
<evidence type="ECO:0000256" key="5">
    <source>
        <dbReference type="PIRSR" id="PIRSR000097-3"/>
    </source>
</evidence>
<name>A0AA39GQD8_SARSR</name>
<evidence type="ECO:0000256" key="3">
    <source>
        <dbReference type="PIRSR" id="PIRSR000097-1"/>
    </source>
</evidence>
<evidence type="ECO:0000313" key="7">
    <source>
        <dbReference type="EMBL" id="KAK0390624.1"/>
    </source>
</evidence>